<proteinExistence type="predicted"/>
<accession>A0A8H6ZI09</accession>
<sequence length="244" mass="27366">MARVDLKQVGKLFNDTIAAIRDDTPDMQPQAIEWLKAARYKLMRDVEKAYYELERTRDDPMSQPSWALDPTQSLILITNALPAVLDPYRFAMRNNLSTLLTDCGFQVTCYELTTLKGPICLYIHFPAQLTAAPAVPHTLHIDDEFSTQTATGAFGAGNFAHLLTNARNDGTAAGGKSDSESTAGKKRRRASRSVKTEEDEENDEEEDRTRRLRSVTRASSTATLRSTPGRERRSGRKRVKKEED</sequence>
<name>A0A8H6ZI09_9AGAR</name>
<dbReference type="OrthoDB" id="5292999at2759"/>
<protein>
    <submittedName>
        <fullName evidence="2">Uncharacterized protein</fullName>
    </submittedName>
</protein>
<evidence type="ECO:0000313" key="2">
    <source>
        <dbReference type="EMBL" id="KAF7376671.1"/>
    </source>
</evidence>
<dbReference type="AlphaFoldDB" id="A0A8H6ZI09"/>
<feature type="compositionally biased region" description="Acidic residues" evidence="1">
    <location>
        <begin position="197"/>
        <end position="206"/>
    </location>
</feature>
<dbReference type="EMBL" id="JACAZH010000001">
    <property type="protein sequence ID" value="KAF7376671.1"/>
    <property type="molecule type" value="Genomic_DNA"/>
</dbReference>
<feature type="compositionally biased region" description="Low complexity" evidence="1">
    <location>
        <begin position="215"/>
        <end position="227"/>
    </location>
</feature>
<gene>
    <name evidence="2" type="ORF">MSAN_00084000</name>
</gene>
<feature type="region of interest" description="Disordered" evidence="1">
    <location>
        <begin position="169"/>
        <end position="244"/>
    </location>
</feature>
<dbReference type="Proteomes" id="UP000623467">
    <property type="component" value="Unassembled WGS sequence"/>
</dbReference>
<reference evidence="2" key="1">
    <citation type="submission" date="2020-05" db="EMBL/GenBank/DDBJ databases">
        <title>Mycena genomes resolve the evolution of fungal bioluminescence.</title>
        <authorList>
            <person name="Tsai I.J."/>
        </authorList>
    </citation>
    <scope>NUCLEOTIDE SEQUENCE</scope>
    <source>
        <strain evidence="2">160909Yilan</strain>
    </source>
</reference>
<evidence type="ECO:0000256" key="1">
    <source>
        <dbReference type="SAM" id="MobiDB-lite"/>
    </source>
</evidence>
<feature type="compositionally biased region" description="Basic residues" evidence="1">
    <location>
        <begin position="233"/>
        <end position="244"/>
    </location>
</feature>
<organism evidence="2 3">
    <name type="scientific">Mycena sanguinolenta</name>
    <dbReference type="NCBI Taxonomy" id="230812"/>
    <lineage>
        <taxon>Eukaryota</taxon>
        <taxon>Fungi</taxon>
        <taxon>Dikarya</taxon>
        <taxon>Basidiomycota</taxon>
        <taxon>Agaricomycotina</taxon>
        <taxon>Agaricomycetes</taxon>
        <taxon>Agaricomycetidae</taxon>
        <taxon>Agaricales</taxon>
        <taxon>Marasmiineae</taxon>
        <taxon>Mycenaceae</taxon>
        <taxon>Mycena</taxon>
    </lineage>
</organism>
<comment type="caution">
    <text evidence="2">The sequence shown here is derived from an EMBL/GenBank/DDBJ whole genome shotgun (WGS) entry which is preliminary data.</text>
</comment>
<evidence type="ECO:0000313" key="3">
    <source>
        <dbReference type="Proteomes" id="UP000623467"/>
    </source>
</evidence>
<keyword evidence="3" id="KW-1185">Reference proteome</keyword>